<evidence type="ECO:0000313" key="14">
    <source>
        <dbReference type="Proteomes" id="UP000472676"/>
    </source>
</evidence>
<dbReference type="EC" id="4.3.2.10" evidence="10"/>
<dbReference type="UniPathway" id="UPA00031">
    <property type="reaction ID" value="UER00010"/>
</dbReference>
<comment type="caution">
    <text evidence="13">The sequence shown here is derived from an EMBL/GenBank/DDBJ whole genome shotgun (WGS) entry which is preliminary data.</text>
</comment>
<organism evidence="13 14">
    <name type="scientific">Solimonas terrae</name>
    <dbReference type="NCBI Taxonomy" id="1396819"/>
    <lineage>
        <taxon>Bacteria</taxon>
        <taxon>Pseudomonadati</taxon>
        <taxon>Pseudomonadota</taxon>
        <taxon>Gammaproteobacteria</taxon>
        <taxon>Nevskiales</taxon>
        <taxon>Nevskiaceae</taxon>
        <taxon>Solimonas</taxon>
    </lineage>
</organism>
<evidence type="ECO:0000256" key="1">
    <source>
        <dbReference type="ARBA" id="ARBA00005091"/>
    </source>
</evidence>
<proteinExistence type="inferred from homology"/>
<gene>
    <name evidence="10 13" type="primary">hisH</name>
    <name evidence="13" type="ORF">G7Y85_17365</name>
</gene>
<dbReference type="PANTHER" id="PTHR42701:SF2">
    <property type="entry name" value="IMIDAZOLE GLYCEROL PHOSPHATE SYNTHASE SUBUNIT HISH 1"/>
    <property type="match status" value="1"/>
</dbReference>
<keyword evidence="14" id="KW-1185">Reference proteome</keyword>
<evidence type="ECO:0000256" key="4">
    <source>
        <dbReference type="ARBA" id="ARBA00022801"/>
    </source>
</evidence>
<dbReference type="PROSITE" id="PS51273">
    <property type="entry name" value="GATASE_TYPE_1"/>
    <property type="match status" value="1"/>
</dbReference>
<dbReference type="GO" id="GO:0005737">
    <property type="term" value="C:cytoplasm"/>
    <property type="evidence" value="ECO:0007669"/>
    <property type="project" value="UniProtKB-SubCell"/>
</dbReference>
<feature type="active site" evidence="10 11">
    <location>
        <position position="194"/>
    </location>
</feature>
<evidence type="ECO:0000256" key="11">
    <source>
        <dbReference type="PIRSR" id="PIRSR000495-1"/>
    </source>
</evidence>
<keyword evidence="5 10" id="KW-0315">Glutamine amidotransferase</keyword>
<comment type="function">
    <text evidence="10">IGPS catalyzes the conversion of PRFAR and glutamine to IGP, AICAR and glutamate. The HisH subunit catalyzes the hydrolysis of glutamine to glutamate and ammonia as part of the synthesis of IGP and AICAR. The resulting ammonia molecule is channeled to the active site of HisF.</text>
</comment>
<dbReference type="PANTHER" id="PTHR42701">
    <property type="entry name" value="IMIDAZOLE GLYCEROL PHOSPHATE SYNTHASE SUBUNIT HISH"/>
    <property type="match status" value="1"/>
</dbReference>
<evidence type="ECO:0000256" key="2">
    <source>
        <dbReference type="ARBA" id="ARBA00022490"/>
    </source>
</evidence>
<dbReference type="CDD" id="cd01748">
    <property type="entry name" value="GATase1_IGP_Synthase"/>
    <property type="match status" value="1"/>
</dbReference>
<dbReference type="AlphaFoldDB" id="A0A6M2BXH8"/>
<protein>
    <recommendedName>
        <fullName evidence="10">Imidazole glycerol phosphate synthase subunit HisH</fullName>
        <ecNumber evidence="10">4.3.2.10</ecNumber>
    </recommendedName>
    <alternativeName>
        <fullName evidence="10">IGP synthase glutaminase subunit</fullName>
        <ecNumber evidence="10">3.5.1.2</ecNumber>
    </alternativeName>
    <alternativeName>
        <fullName evidence="10">IGP synthase subunit HisH</fullName>
    </alternativeName>
    <alternativeName>
        <fullName evidence="10">ImGP synthase subunit HisH</fullName>
        <shortName evidence="10">IGPS subunit HisH</shortName>
    </alternativeName>
</protein>
<dbReference type="GO" id="GO:0000107">
    <property type="term" value="F:imidazoleglycerol-phosphate synthase activity"/>
    <property type="evidence" value="ECO:0007669"/>
    <property type="project" value="UniProtKB-UniRule"/>
</dbReference>
<evidence type="ECO:0000256" key="5">
    <source>
        <dbReference type="ARBA" id="ARBA00022962"/>
    </source>
</evidence>
<dbReference type="EMBL" id="JAAMOW010000009">
    <property type="protein sequence ID" value="NGY06547.1"/>
    <property type="molecule type" value="Genomic_DNA"/>
</dbReference>
<dbReference type="GO" id="GO:0000105">
    <property type="term" value="P:L-histidine biosynthetic process"/>
    <property type="evidence" value="ECO:0007669"/>
    <property type="project" value="UniProtKB-UniRule"/>
</dbReference>
<evidence type="ECO:0000256" key="3">
    <source>
        <dbReference type="ARBA" id="ARBA00022605"/>
    </source>
</evidence>
<comment type="subcellular location">
    <subcellularLocation>
        <location evidence="10">Cytoplasm</location>
    </subcellularLocation>
</comment>
<dbReference type="InterPro" id="IPR017926">
    <property type="entry name" value="GATASE"/>
</dbReference>
<evidence type="ECO:0000256" key="7">
    <source>
        <dbReference type="ARBA" id="ARBA00023239"/>
    </source>
</evidence>
<dbReference type="EC" id="3.5.1.2" evidence="10"/>
<keyword evidence="3 10" id="KW-0028">Amino-acid biosynthesis</keyword>
<dbReference type="Gene3D" id="3.40.50.880">
    <property type="match status" value="1"/>
</dbReference>
<comment type="catalytic activity">
    <reaction evidence="9 10">
        <text>L-glutamine + H2O = L-glutamate + NH4(+)</text>
        <dbReference type="Rhea" id="RHEA:15889"/>
        <dbReference type="ChEBI" id="CHEBI:15377"/>
        <dbReference type="ChEBI" id="CHEBI:28938"/>
        <dbReference type="ChEBI" id="CHEBI:29985"/>
        <dbReference type="ChEBI" id="CHEBI:58359"/>
        <dbReference type="EC" id="3.5.1.2"/>
    </reaction>
</comment>
<keyword evidence="7 10" id="KW-0456">Lyase</keyword>
<accession>A0A6M2BXH8</accession>
<keyword evidence="6 10" id="KW-0368">Histidine biosynthesis</keyword>
<evidence type="ECO:0000256" key="6">
    <source>
        <dbReference type="ARBA" id="ARBA00023102"/>
    </source>
</evidence>
<dbReference type="NCBIfam" id="TIGR01855">
    <property type="entry name" value="IMP_synth_hisH"/>
    <property type="match status" value="1"/>
</dbReference>
<keyword evidence="4 10" id="KW-0378">Hydrolase</keyword>
<feature type="active site" evidence="10 11">
    <location>
        <position position="192"/>
    </location>
</feature>
<dbReference type="PIRSF" id="PIRSF000495">
    <property type="entry name" value="Amidotransf_hisH"/>
    <property type="match status" value="1"/>
</dbReference>
<name>A0A6M2BXH8_9GAMM</name>
<evidence type="ECO:0000313" key="13">
    <source>
        <dbReference type="EMBL" id="NGY06547.1"/>
    </source>
</evidence>
<feature type="domain" description="Glutamine amidotransferase" evidence="12">
    <location>
        <begin position="6"/>
        <end position="207"/>
    </location>
</feature>
<reference evidence="13 14" key="1">
    <citation type="journal article" date="2014" name="Int. J. Syst. Evol. Microbiol.">
        <title>Solimonas terrae sp. nov., isolated from soil.</title>
        <authorList>
            <person name="Kim S.J."/>
            <person name="Moon J.Y."/>
            <person name="Weon H.Y."/>
            <person name="Ahn J.H."/>
            <person name="Chen W.M."/>
            <person name="Kwon S.W."/>
        </authorList>
    </citation>
    <scope>NUCLEOTIDE SEQUENCE [LARGE SCALE GENOMIC DNA]</scope>
    <source>
        <strain evidence="13 14">KIS83-12</strain>
    </source>
</reference>
<dbReference type="GO" id="GO:0016829">
    <property type="term" value="F:lyase activity"/>
    <property type="evidence" value="ECO:0007669"/>
    <property type="project" value="UniProtKB-KW"/>
</dbReference>
<evidence type="ECO:0000256" key="9">
    <source>
        <dbReference type="ARBA" id="ARBA00049534"/>
    </source>
</evidence>
<dbReference type="Proteomes" id="UP000472676">
    <property type="component" value="Unassembled WGS sequence"/>
</dbReference>
<dbReference type="InterPro" id="IPR029062">
    <property type="entry name" value="Class_I_gatase-like"/>
</dbReference>
<dbReference type="HAMAP" id="MF_00278">
    <property type="entry name" value="HisH"/>
    <property type="match status" value="1"/>
</dbReference>
<sequence>MASIGVIDYGMGNLHSLGKALERVSDSGRVIISYDPNELLKCDRLVLPGVGGVRECMKELQRLELNEMVAEAARSKPMLGVCLGMQVMLEWSDENGGVPALGLFPGRVTRFPDPPEDGSPNRLKVPHMGWNRVRQVQQHPLWRGVPDQTWFYFVHSYHAVPTNPAHIMGSTDYGASFASAIARDNIAAFQFHPEKSQNYGMMLLANFTQWDPA</sequence>
<dbReference type="Pfam" id="PF00117">
    <property type="entry name" value="GATase"/>
    <property type="match status" value="1"/>
</dbReference>
<comment type="pathway">
    <text evidence="1 10">Amino-acid biosynthesis; L-histidine biosynthesis; L-histidine from 5-phospho-alpha-D-ribose 1-diphosphate: step 5/9.</text>
</comment>
<evidence type="ECO:0000256" key="8">
    <source>
        <dbReference type="ARBA" id="ARBA00047838"/>
    </source>
</evidence>
<comment type="catalytic activity">
    <reaction evidence="8 10">
        <text>5-[(5-phospho-1-deoxy-D-ribulos-1-ylimino)methylamino]-1-(5-phospho-beta-D-ribosyl)imidazole-4-carboxamide + L-glutamine = D-erythro-1-(imidazol-4-yl)glycerol 3-phosphate + 5-amino-1-(5-phospho-beta-D-ribosyl)imidazole-4-carboxamide + L-glutamate + H(+)</text>
        <dbReference type="Rhea" id="RHEA:24793"/>
        <dbReference type="ChEBI" id="CHEBI:15378"/>
        <dbReference type="ChEBI" id="CHEBI:29985"/>
        <dbReference type="ChEBI" id="CHEBI:58278"/>
        <dbReference type="ChEBI" id="CHEBI:58359"/>
        <dbReference type="ChEBI" id="CHEBI:58475"/>
        <dbReference type="ChEBI" id="CHEBI:58525"/>
        <dbReference type="EC" id="4.3.2.10"/>
    </reaction>
</comment>
<dbReference type="GO" id="GO:0004359">
    <property type="term" value="F:glutaminase activity"/>
    <property type="evidence" value="ECO:0007669"/>
    <property type="project" value="UniProtKB-EC"/>
</dbReference>
<evidence type="ECO:0000259" key="12">
    <source>
        <dbReference type="Pfam" id="PF00117"/>
    </source>
</evidence>
<dbReference type="SUPFAM" id="SSF52317">
    <property type="entry name" value="Class I glutamine amidotransferase-like"/>
    <property type="match status" value="1"/>
</dbReference>
<dbReference type="RefSeq" id="WP_166260294.1">
    <property type="nucleotide sequence ID" value="NZ_JAAMOW010000009.1"/>
</dbReference>
<keyword evidence="2 10" id="KW-0963">Cytoplasm</keyword>
<feature type="active site" description="Nucleophile" evidence="10 11">
    <location>
        <position position="82"/>
    </location>
</feature>
<comment type="subunit">
    <text evidence="10">Heterodimer of HisH and HisF.</text>
</comment>
<evidence type="ECO:0000256" key="10">
    <source>
        <dbReference type="HAMAP-Rule" id="MF_00278"/>
    </source>
</evidence>
<dbReference type="InterPro" id="IPR010139">
    <property type="entry name" value="Imidazole-glycPsynth_HisH"/>
</dbReference>